<sequence>MTRGIFWGITLLMSMLASEVWSQLSPDPGLLYSECHNQVFWVALNATFLEHKTVDFAVHDKFGKRFMVTPKMSIQCGYTVNFDYFGNVIFEASVLACQVDNENDERFSLTVEIIISEVTTASTSYIHKMSCQYHPWQQREIFCSTNYMEVSVERGAPDIDAQADQSHDWIDAFPDTITAASDIWQVVFHSPVKKNMTVHEAFQLGYGLNTTESRLLLRAPFQTAESETSVVAGIPTTSIRSTTFYRQSWMLLMVDTAVACPTDGTRVADQSLIWSVPLQYPALVAYPDSFKTISVTMGANGVLLDPETVSRSPYKLITNETHITIEVPVGAEGGYIQSEVQDGEYGMVYTIDLMLEHVWKDDAWDLSKHTVIHPVSLFFPLPPIVKNETDVEMETFVVTIGNFFPDAYLESVRIGTAEYPVEDLIKYGMLVKTTYPNRTISYTLTVSFQNPDVTEEYLPTHLTTYILDVVFNFRVGPENNPYRKAVTVRFDLIDAGLPSSVGYCEENYLNLVIPNEKIGQLWVPYVNNLALNDDLASQLGIQEINNETHFWVKVPLSSAGAVYEVITLEGITAKFSITAKYRKTLATMGHFSVSCNFPLRDLIVCIPNGSIIVTASEDTLPITDLGMTTLKDENCTPVEYNETFAIFNFQLDSCGTTGRFEDNYVIYENEIRNKKKILRSDVAVITSDPLYRLTVLCKYRRNSTIQQYIPAYGSIVAPPLPSNGGPRAKRSRQILDIRVRLSRDMKYTHFYTDEEYPFEKNLKDPLFFEVALKQENTSVELSLETCWLSNSTGFDSKRKWSIYENGCEVQSTEYLTIAHPVSTAQVKRFEVLLFASADGTLKGPVYLHCMVMVCDARIYKGSSALCMKQCEMGHKLASYESRQYFNLQGYVSTGPVLLAQPTASAPERSITEQGSTSRREGGSSPWGRTWDLDAKYWQGTSLTFVDKLKCLYYGEDHFGELLPFVL</sequence>
<feature type="chain" id="PRO_5045323688" evidence="4">
    <location>
        <begin position="23"/>
        <end position="966"/>
    </location>
</feature>
<feature type="signal peptide" evidence="4">
    <location>
        <begin position="1"/>
        <end position="22"/>
    </location>
</feature>
<keyword evidence="1" id="KW-1015">Disulfide bond</keyword>
<keyword evidence="7" id="KW-1185">Reference proteome</keyword>
<proteinExistence type="predicted"/>
<evidence type="ECO:0000259" key="5">
    <source>
        <dbReference type="PROSITE" id="PS51034"/>
    </source>
</evidence>
<keyword evidence="4" id="KW-0732">Signal</keyword>
<dbReference type="Proteomes" id="UP001369086">
    <property type="component" value="Unassembled WGS sequence"/>
</dbReference>
<dbReference type="Gene3D" id="2.60.40.3210">
    <property type="entry name" value="Zona pellucida, ZP-N domain"/>
    <property type="match status" value="1"/>
</dbReference>
<dbReference type="InterPro" id="IPR055356">
    <property type="entry name" value="ZP-N"/>
</dbReference>
<evidence type="ECO:0000256" key="4">
    <source>
        <dbReference type="SAM" id="SignalP"/>
    </source>
</evidence>
<organism evidence="6 7">
    <name type="scientific">Huso huso</name>
    <name type="common">Beluga</name>
    <name type="synonym">Acipenser huso</name>
    <dbReference type="NCBI Taxonomy" id="61971"/>
    <lineage>
        <taxon>Eukaryota</taxon>
        <taxon>Metazoa</taxon>
        <taxon>Chordata</taxon>
        <taxon>Craniata</taxon>
        <taxon>Vertebrata</taxon>
        <taxon>Euteleostomi</taxon>
        <taxon>Actinopterygii</taxon>
        <taxon>Chondrostei</taxon>
        <taxon>Acipenseriformes</taxon>
        <taxon>Acipenseridae</taxon>
        <taxon>Huso</taxon>
    </lineage>
</organism>
<evidence type="ECO:0000256" key="2">
    <source>
        <dbReference type="ARBA" id="ARBA00023180"/>
    </source>
</evidence>
<gene>
    <name evidence="6" type="ORF">HHUSO_G7430</name>
</gene>
<feature type="domain" description="ZP" evidence="5">
    <location>
        <begin position="604"/>
        <end position="873"/>
    </location>
</feature>
<dbReference type="Pfam" id="PF23344">
    <property type="entry name" value="ZP-N"/>
    <property type="match status" value="1"/>
</dbReference>
<dbReference type="PANTHER" id="PTHR47130">
    <property type="entry name" value="SI:DKEY-19B23.11-RELATED"/>
    <property type="match status" value="1"/>
</dbReference>
<evidence type="ECO:0000256" key="1">
    <source>
        <dbReference type="ARBA" id="ARBA00023157"/>
    </source>
</evidence>
<feature type="region of interest" description="Disordered" evidence="3">
    <location>
        <begin position="905"/>
        <end position="926"/>
    </location>
</feature>
<dbReference type="PROSITE" id="PS51034">
    <property type="entry name" value="ZP_2"/>
    <property type="match status" value="1"/>
</dbReference>
<dbReference type="PRINTS" id="PR00023">
    <property type="entry name" value="ZPELLUCIDA"/>
</dbReference>
<dbReference type="PANTHER" id="PTHR47130:SF5">
    <property type="entry name" value="ZP DOMAIN-CONTAINING PROTEIN"/>
    <property type="match status" value="1"/>
</dbReference>
<keyword evidence="2" id="KW-0325">Glycoprotein</keyword>
<dbReference type="Gene3D" id="2.60.40.4100">
    <property type="entry name" value="Zona pellucida, ZP-C domain"/>
    <property type="match status" value="1"/>
</dbReference>
<dbReference type="EMBL" id="JAHFZB010000006">
    <property type="protein sequence ID" value="KAK6488567.1"/>
    <property type="molecule type" value="Genomic_DNA"/>
</dbReference>
<evidence type="ECO:0000256" key="3">
    <source>
        <dbReference type="SAM" id="MobiDB-lite"/>
    </source>
</evidence>
<reference evidence="6 7" key="1">
    <citation type="submission" date="2021-05" db="EMBL/GenBank/DDBJ databases">
        <authorList>
            <person name="Zahm M."/>
            <person name="Klopp C."/>
            <person name="Cabau C."/>
            <person name="Kuhl H."/>
            <person name="Suciu R."/>
            <person name="Ciorpac M."/>
            <person name="Holostenco D."/>
            <person name="Gessner J."/>
            <person name="Wuertz S."/>
            <person name="Hohne C."/>
            <person name="Stock M."/>
            <person name="Gislard M."/>
            <person name="Lluch J."/>
            <person name="Milhes M."/>
            <person name="Lampietro C."/>
            <person name="Lopez Roques C."/>
            <person name="Donnadieu C."/>
            <person name="Du K."/>
            <person name="Schartl M."/>
            <person name="Guiguen Y."/>
        </authorList>
    </citation>
    <scope>NUCLEOTIDE SEQUENCE [LARGE SCALE GENOMIC DNA]</scope>
    <source>
        <strain evidence="6">Hh-F2</strain>
        <tissue evidence="6">Blood</tissue>
    </source>
</reference>
<dbReference type="InterPro" id="IPR001507">
    <property type="entry name" value="ZP_dom"/>
</dbReference>
<dbReference type="InterPro" id="IPR058876">
    <property type="entry name" value="Ig-like_ZP"/>
</dbReference>
<evidence type="ECO:0000313" key="6">
    <source>
        <dbReference type="EMBL" id="KAK6488567.1"/>
    </source>
</evidence>
<dbReference type="Pfam" id="PF00100">
    <property type="entry name" value="Zona_pellucida"/>
    <property type="match status" value="1"/>
</dbReference>
<name>A0ABR0ZUS1_HUSHU</name>
<dbReference type="InterPro" id="IPR048290">
    <property type="entry name" value="ZP_chr"/>
</dbReference>
<comment type="caution">
    <text evidence="6">The sequence shown here is derived from an EMBL/GenBank/DDBJ whole genome shotgun (WGS) entry which is preliminary data.</text>
</comment>
<accession>A0ABR0ZUS1</accession>
<evidence type="ECO:0000313" key="7">
    <source>
        <dbReference type="Proteomes" id="UP001369086"/>
    </source>
</evidence>
<dbReference type="InterPro" id="IPR055355">
    <property type="entry name" value="ZP-C"/>
</dbReference>
<dbReference type="Pfam" id="PF26562">
    <property type="entry name" value="Ig-like"/>
    <property type="match status" value="1"/>
</dbReference>
<dbReference type="SMART" id="SM00241">
    <property type="entry name" value="ZP"/>
    <property type="match status" value="1"/>
</dbReference>
<protein>
    <submittedName>
        <fullName evidence="6">Zona pellucida sperm-binding protein 2-like</fullName>
    </submittedName>
</protein>
<dbReference type="InterPro" id="IPR042235">
    <property type="entry name" value="ZP-C_dom"/>
</dbReference>